<dbReference type="KEGG" id="tbd:Tbd_1409"/>
<keyword evidence="1" id="KW-0812">Transmembrane</keyword>
<feature type="transmembrane region" description="Helical" evidence="1">
    <location>
        <begin position="92"/>
        <end position="111"/>
    </location>
</feature>
<protein>
    <recommendedName>
        <fullName evidence="4">NnrS family protein</fullName>
    </recommendedName>
</protein>
<keyword evidence="1" id="KW-1133">Transmembrane helix</keyword>
<evidence type="ECO:0000313" key="2">
    <source>
        <dbReference type="EMBL" id="AAZ97362.1"/>
    </source>
</evidence>
<dbReference type="HOGENOM" id="CLU_041785_2_0_4"/>
<dbReference type="eggNOG" id="COG3213">
    <property type="taxonomic scope" value="Bacteria"/>
</dbReference>
<feature type="transmembrane region" description="Helical" evidence="1">
    <location>
        <begin position="49"/>
        <end position="72"/>
    </location>
</feature>
<evidence type="ECO:0000256" key="1">
    <source>
        <dbReference type="SAM" id="Phobius"/>
    </source>
</evidence>
<proteinExistence type="predicted"/>
<feature type="transmembrane region" description="Helical" evidence="1">
    <location>
        <begin position="396"/>
        <end position="415"/>
    </location>
</feature>
<feature type="transmembrane region" description="Helical" evidence="1">
    <location>
        <begin position="267"/>
        <end position="284"/>
    </location>
</feature>
<dbReference type="Proteomes" id="UP000008291">
    <property type="component" value="Chromosome"/>
</dbReference>
<feature type="transmembrane region" description="Helical" evidence="1">
    <location>
        <begin position="362"/>
        <end position="384"/>
    </location>
</feature>
<feature type="transmembrane region" description="Helical" evidence="1">
    <location>
        <begin position="327"/>
        <end position="350"/>
    </location>
</feature>
<feature type="transmembrane region" description="Helical" evidence="1">
    <location>
        <begin position="296"/>
        <end position="321"/>
    </location>
</feature>
<feature type="transmembrane region" description="Helical" evidence="1">
    <location>
        <begin position="205"/>
        <end position="223"/>
    </location>
</feature>
<dbReference type="AlphaFoldDB" id="Q3SJ08"/>
<dbReference type="Pfam" id="PF05940">
    <property type="entry name" value="NnrS"/>
    <property type="match status" value="1"/>
</dbReference>
<name>Q3SJ08_THIDA</name>
<dbReference type="InterPro" id="IPR010266">
    <property type="entry name" value="NnrS"/>
</dbReference>
<reference evidence="2 3" key="1">
    <citation type="journal article" date="2006" name="J. Bacteriol.">
        <title>The genome sequence of the obligately chemolithoautotrophic, facultatively anaerobic bacterium Thiobacillus denitrificans.</title>
        <authorList>
            <person name="Beller H.R."/>
            <person name="Chain P.S."/>
            <person name="Letain T.E."/>
            <person name="Chakicherla A."/>
            <person name="Larimer F.W."/>
            <person name="Richardson P.M."/>
            <person name="Coleman M.A."/>
            <person name="Wood A.P."/>
            <person name="Kelly D.P."/>
        </authorList>
    </citation>
    <scope>NUCLEOTIDE SEQUENCE [LARGE SCALE GENOMIC DNA]</scope>
    <source>
        <strain evidence="2 3">ATCC 25259</strain>
    </source>
</reference>
<accession>Q3SJ08</accession>
<evidence type="ECO:0008006" key="4">
    <source>
        <dbReference type="Google" id="ProtNLM"/>
    </source>
</evidence>
<organism evidence="2 3">
    <name type="scientific">Thiobacillus denitrificans (strain ATCC 25259 / T1)</name>
    <dbReference type="NCBI Taxonomy" id="292415"/>
    <lineage>
        <taxon>Bacteria</taxon>
        <taxon>Pseudomonadati</taxon>
        <taxon>Pseudomonadota</taxon>
        <taxon>Betaproteobacteria</taxon>
        <taxon>Nitrosomonadales</taxon>
        <taxon>Thiobacillaceae</taxon>
        <taxon>Thiobacillus</taxon>
    </lineage>
</organism>
<keyword evidence="3" id="KW-1185">Reference proteome</keyword>
<sequence length="424" mass="44552">MAASRSLYSSVGHCPALFIFQTCIMATPLRDIETPTRPSSRAGLAPFALGFRPFFLSAGIYAVLMMGLWLAVLSGHLTPGALAPAAWHGHEMVFGFAVAVIAGFLLTAAQNWTGIAMPSGRPLVVLFVLWLAGRLSFLVPGLPAPLVAAIDVSFLPALALAIALPVHRARQLHNYPFPVLLLALAVANALVHLAALGWITASVNLGLHLAVYVVVMMIVLMGGRVIPSFTDNKLRTRARRWKTIELLAPLSALVALLAALVAPSGTVTALLAALAASVHFVRLAGWYTPKFWSVPLLWILHLGYAWIALGFALLALAAAGLPGAASSALHAFTAGGIGVLTLGMMARVSLGHTGRMLEPPPVMTLAFVAINLAALIRVALPLAFPAFHLPGMTAAGLVWIAAFGLFAAVYAPMLLRPRVDGKPG</sequence>
<feature type="transmembrane region" description="Helical" evidence="1">
    <location>
        <begin position="179"/>
        <end position="199"/>
    </location>
</feature>
<feature type="transmembrane region" description="Helical" evidence="1">
    <location>
        <begin position="123"/>
        <end position="140"/>
    </location>
</feature>
<keyword evidence="1" id="KW-0472">Membrane</keyword>
<dbReference type="EMBL" id="CP000116">
    <property type="protein sequence ID" value="AAZ97362.1"/>
    <property type="molecule type" value="Genomic_DNA"/>
</dbReference>
<feature type="transmembrane region" description="Helical" evidence="1">
    <location>
        <begin position="146"/>
        <end position="167"/>
    </location>
</feature>
<evidence type="ECO:0000313" key="3">
    <source>
        <dbReference type="Proteomes" id="UP000008291"/>
    </source>
</evidence>
<gene>
    <name evidence="2" type="ordered locus">Tbd_1409</name>
</gene>
<dbReference type="STRING" id="292415.Tbd_1409"/>